<gene>
    <name evidence="2" type="ORF">R1flu_007852</name>
</gene>
<evidence type="ECO:0000256" key="1">
    <source>
        <dbReference type="SAM" id="Coils"/>
    </source>
</evidence>
<organism evidence="2 3">
    <name type="scientific">Riccia fluitans</name>
    <dbReference type="NCBI Taxonomy" id="41844"/>
    <lineage>
        <taxon>Eukaryota</taxon>
        <taxon>Viridiplantae</taxon>
        <taxon>Streptophyta</taxon>
        <taxon>Embryophyta</taxon>
        <taxon>Marchantiophyta</taxon>
        <taxon>Marchantiopsida</taxon>
        <taxon>Marchantiidae</taxon>
        <taxon>Marchantiales</taxon>
        <taxon>Ricciaceae</taxon>
        <taxon>Riccia</taxon>
    </lineage>
</organism>
<evidence type="ECO:0000313" key="2">
    <source>
        <dbReference type="EMBL" id="KAL2636373.1"/>
    </source>
</evidence>
<name>A0ABD1Z090_9MARC</name>
<proteinExistence type="predicted"/>
<dbReference type="EMBL" id="JBHFFA010000003">
    <property type="protein sequence ID" value="KAL2636373.1"/>
    <property type="molecule type" value="Genomic_DNA"/>
</dbReference>
<feature type="coiled-coil region" evidence="1">
    <location>
        <begin position="61"/>
        <end position="105"/>
    </location>
</feature>
<protein>
    <submittedName>
        <fullName evidence="2">Uncharacterized protein</fullName>
    </submittedName>
</protein>
<dbReference type="AlphaFoldDB" id="A0ABD1Z090"/>
<evidence type="ECO:0000313" key="3">
    <source>
        <dbReference type="Proteomes" id="UP001605036"/>
    </source>
</evidence>
<comment type="caution">
    <text evidence="2">The sequence shown here is derived from an EMBL/GenBank/DDBJ whole genome shotgun (WGS) entry which is preliminary data.</text>
</comment>
<keyword evidence="1" id="KW-0175">Coiled coil</keyword>
<accession>A0ABD1Z090</accession>
<sequence>MAQSSSSILMQFQDTLTQLSEFQVYIHDNTTRMLHQLGEGIQPLAVVSYLRAAMELPRRLTVDLIEETEKLRQDVSILEQEFLELEREYMELKEEKEQLDVLADTTEIGIIEFGSLSTTTLEAWP</sequence>
<keyword evidence="3" id="KW-1185">Reference proteome</keyword>
<reference evidence="2 3" key="1">
    <citation type="submission" date="2024-09" db="EMBL/GenBank/DDBJ databases">
        <title>Chromosome-scale assembly of Riccia fluitans.</title>
        <authorList>
            <person name="Paukszto L."/>
            <person name="Sawicki J."/>
            <person name="Karawczyk K."/>
            <person name="Piernik-Szablinska J."/>
            <person name="Szczecinska M."/>
            <person name="Mazdziarz M."/>
        </authorList>
    </citation>
    <scope>NUCLEOTIDE SEQUENCE [LARGE SCALE GENOMIC DNA]</scope>
    <source>
        <strain evidence="2">Rf_01</strain>
        <tissue evidence="2">Aerial parts of the thallus</tissue>
    </source>
</reference>
<dbReference type="Proteomes" id="UP001605036">
    <property type="component" value="Unassembled WGS sequence"/>
</dbReference>